<feature type="region of interest" description="Disordered" evidence="2">
    <location>
        <begin position="303"/>
        <end position="323"/>
    </location>
</feature>
<name>A0A8B8TPA4_CAMFR</name>
<dbReference type="GeneID" id="106731064"/>
<evidence type="ECO:0000313" key="4">
    <source>
        <dbReference type="Proteomes" id="UP000694856"/>
    </source>
</evidence>
<dbReference type="AlphaFoldDB" id="A0A8B8TPA4"/>
<proteinExistence type="predicted"/>
<feature type="domain" description="CDK5 regulatory subunit-associated protein 2/Myomegalin coiled coil" evidence="3">
    <location>
        <begin position="269"/>
        <end position="296"/>
    </location>
</feature>
<feature type="region of interest" description="Disordered" evidence="2">
    <location>
        <begin position="27"/>
        <end position="72"/>
    </location>
</feature>
<dbReference type="KEGG" id="cfr:106731064"/>
<dbReference type="GO" id="GO:0090063">
    <property type="term" value="P:positive regulation of microtubule nucleation"/>
    <property type="evidence" value="ECO:0007669"/>
    <property type="project" value="TreeGrafter"/>
</dbReference>
<dbReference type="GO" id="GO:0005813">
    <property type="term" value="C:centrosome"/>
    <property type="evidence" value="ECO:0007669"/>
    <property type="project" value="TreeGrafter"/>
</dbReference>
<dbReference type="RefSeq" id="XP_032344092.1">
    <property type="nucleotide sequence ID" value="XM_032488201.1"/>
</dbReference>
<dbReference type="GO" id="GO:1903358">
    <property type="term" value="P:regulation of Golgi organization"/>
    <property type="evidence" value="ECO:0007669"/>
    <property type="project" value="TreeGrafter"/>
</dbReference>
<sequence>MAGPVESTYPTMKVKVASVLQKVQRDPWHLVRPQNPSRQAQLRQDPGQRSCHSRPTCAHREEQEAGPGPAGLRAAWLRGGRRAVLRFQGCHAPTPPLPERDSLGLRYALSGRALPLPPPAFCCSRTRRSRSQEGSCTATVPLAPAAASKPRPPHFAGSSSGVGVPVSGFSGLRGPGSEQVGGTQPGASPLDQGDCVRRRTSETPAWTPRAQRQRQCPPPLVGSPWVSELELSALQSKMAVQEEEMQVQASDMESLTRNMQIREDLIKDLQMQLVDPEHIPAMERLTQEVLLLREKSCFSRITGSGSFQKPKTTIAADAGRSGR</sequence>
<accession>A0A8B8TPA4</accession>
<feature type="compositionally biased region" description="Low complexity" evidence="2">
    <location>
        <begin position="157"/>
        <end position="170"/>
    </location>
</feature>
<feature type="coiled-coil region" evidence="1">
    <location>
        <begin position="238"/>
        <end position="272"/>
    </location>
</feature>
<dbReference type="InterPro" id="IPR056273">
    <property type="entry name" value="CDK5RAP2_MYOME_CC"/>
</dbReference>
<dbReference type="Proteomes" id="UP000694856">
    <property type="component" value="Chromosome 9"/>
</dbReference>
<organism evidence="4 5">
    <name type="scientific">Camelus ferus</name>
    <name type="common">Wild bactrian camel</name>
    <name type="synonym">Camelus bactrianus ferus</name>
    <dbReference type="NCBI Taxonomy" id="419612"/>
    <lineage>
        <taxon>Eukaryota</taxon>
        <taxon>Metazoa</taxon>
        <taxon>Chordata</taxon>
        <taxon>Craniata</taxon>
        <taxon>Vertebrata</taxon>
        <taxon>Euteleostomi</taxon>
        <taxon>Mammalia</taxon>
        <taxon>Eutheria</taxon>
        <taxon>Laurasiatheria</taxon>
        <taxon>Artiodactyla</taxon>
        <taxon>Tylopoda</taxon>
        <taxon>Camelidae</taxon>
        <taxon>Camelus</taxon>
    </lineage>
</organism>
<evidence type="ECO:0000259" key="3">
    <source>
        <dbReference type="Pfam" id="PF23246"/>
    </source>
</evidence>
<dbReference type="PANTHER" id="PTHR46501:SF2">
    <property type="entry name" value="MYOMEGALIN"/>
    <property type="match status" value="1"/>
</dbReference>
<evidence type="ECO:0000256" key="2">
    <source>
        <dbReference type="SAM" id="MobiDB-lite"/>
    </source>
</evidence>
<dbReference type="InterPro" id="IPR052593">
    <property type="entry name" value="MT-associated_AKAP9-binding"/>
</dbReference>
<gene>
    <name evidence="5" type="primary">LOC106731064</name>
</gene>
<evidence type="ECO:0000313" key="5">
    <source>
        <dbReference type="RefSeq" id="XP_032344092.1"/>
    </source>
</evidence>
<dbReference type="Pfam" id="PF23246">
    <property type="entry name" value="CC_CDK5RAP2"/>
    <property type="match status" value="1"/>
</dbReference>
<reference evidence="5" key="1">
    <citation type="submission" date="2025-08" db="UniProtKB">
        <authorList>
            <consortium name="RefSeq"/>
        </authorList>
    </citation>
    <scope>IDENTIFICATION</scope>
    <source>
        <tissue evidence="5">Ear skin</tissue>
    </source>
</reference>
<protein>
    <submittedName>
        <fullName evidence="5">Uncharacterized protein LOC106731064</fullName>
    </submittedName>
</protein>
<dbReference type="GO" id="GO:0007098">
    <property type="term" value="P:centrosome cycle"/>
    <property type="evidence" value="ECO:0007669"/>
    <property type="project" value="TreeGrafter"/>
</dbReference>
<dbReference type="GO" id="GO:0005794">
    <property type="term" value="C:Golgi apparatus"/>
    <property type="evidence" value="ECO:0007669"/>
    <property type="project" value="TreeGrafter"/>
</dbReference>
<keyword evidence="1" id="KW-0175">Coiled coil</keyword>
<feature type="region of interest" description="Disordered" evidence="2">
    <location>
        <begin position="144"/>
        <end position="218"/>
    </location>
</feature>
<dbReference type="GO" id="GO:0060090">
    <property type="term" value="F:molecular adaptor activity"/>
    <property type="evidence" value="ECO:0007669"/>
    <property type="project" value="TreeGrafter"/>
</dbReference>
<evidence type="ECO:0000256" key="1">
    <source>
        <dbReference type="SAM" id="Coils"/>
    </source>
</evidence>
<keyword evidence="4" id="KW-1185">Reference proteome</keyword>
<dbReference type="PANTHER" id="PTHR46501">
    <property type="entry name" value="MYOMEGALIN"/>
    <property type="match status" value="1"/>
</dbReference>